<dbReference type="Gene3D" id="3.40.50.300">
    <property type="entry name" value="P-loop containing nucleotide triphosphate hydrolases"/>
    <property type="match status" value="1"/>
</dbReference>
<organism evidence="2 3">
    <name type="scientific">Rubrivivax gelatinosus (strain NBRC 100245 / IL144)</name>
    <dbReference type="NCBI Taxonomy" id="983917"/>
    <lineage>
        <taxon>Bacteria</taxon>
        <taxon>Pseudomonadati</taxon>
        <taxon>Pseudomonadota</taxon>
        <taxon>Betaproteobacteria</taxon>
        <taxon>Burkholderiales</taxon>
        <taxon>Sphaerotilaceae</taxon>
        <taxon>Rubrivivax</taxon>
    </lineage>
</organism>
<dbReference type="Proteomes" id="UP000007883">
    <property type="component" value="Chromosome"/>
</dbReference>
<dbReference type="Pfam" id="PF13401">
    <property type="entry name" value="AAA_22"/>
    <property type="match status" value="1"/>
</dbReference>
<evidence type="ECO:0000313" key="3">
    <source>
        <dbReference type="Proteomes" id="UP000007883"/>
    </source>
</evidence>
<dbReference type="InterPro" id="IPR027417">
    <property type="entry name" value="P-loop_NTPase"/>
</dbReference>
<dbReference type="HOGENOM" id="CLU_043810_0_0_4"/>
<dbReference type="InterPro" id="IPR049945">
    <property type="entry name" value="AAA_22"/>
</dbReference>
<dbReference type="KEGG" id="rge:RGE_17820"/>
<dbReference type="eggNOG" id="COG0467">
    <property type="taxonomic scope" value="Bacteria"/>
</dbReference>
<evidence type="ECO:0000259" key="1">
    <source>
        <dbReference type="SMART" id="SM00382"/>
    </source>
</evidence>
<keyword evidence="3" id="KW-1185">Reference proteome</keyword>
<gene>
    <name evidence="2" type="ordered locus">RGE_17820</name>
</gene>
<dbReference type="SMART" id="SM00382">
    <property type="entry name" value="AAA"/>
    <property type="match status" value="1"/>
</dbReference>
<dbReference type="AlphaFoldDB" id="I0HQ36"/>
<accession>I0HQ36</accession>
<dbReference type="STRING" id="983917.RGE_17820"/>
<feature type="domain" description="AAA+ ATPase" evidence="1">
    <location>
        <begin position="43"/>
        <end position="227"/>
    </location>
</feature>
<dbReference type="EMBL" id="AP012320">
    <property type="protein sequence ID" value="BAL95123.1"/>
    <property type="molecule type" value="Genomic_DNA"/>
</dbReference>
<reference evidence="2 3" key="1">
    <citation type="journal article" date="2012" name="J. Bacteriol.">
        <title>Complete genome sequence of phototrophic betaproteobacterium Rubrivivax gelatinosus IL144.</title>
        <authorList>
            <person name="Nagashima S."/>
            <person name="Kamimura A."/>
            <person name="Shimizu T."/>
            <person name="Nakamura-isaki S."/>
            <person name="Aono E."/>
            <person name="Sakamoto K."/>
            <person name="Ichikawa N."/>
            <person name="Nakazawa H."/>
            <person name="Sekine M."/>
            <person name="Yamazaki S."/>
            <person name="Fujita N."/>
            <person name="Shimada K."/>
            <person name="Hanada S."/>
            <person name="Nagashima K.V.P."/>
        </authorList>
    </citation>
    <scope>NUCLEOTIDE SEQUENCE [LARGE SCALE GENOMIC DNA]</scope>
    <source>
        <strain evidence="3">NBRC 100245 / IL144</strain>
    </source>
</reference>
<evidence type="ECO:0000313" key="2">
    <source>
        <dbReference type="EMBL" id="BAL95123.1"/>
    </source>
</evidence>
<name>I0HQ36_RUBGI</name>
<dbReference type="SUPFAM" id="SSF52540">
    <property type="entry name" value="P-loop containing nucleoside triphosphate hydrolases"/>
    <property type="match status" value="1"/>
</dbReference>
<protein>
    <submittedName>
        <fullName evidence="2">Putative nucleoside-triphosphatase</fullName>
    </submittedName>
</protein>
<dbReference type="InterPro" id="IPR003593">
    <property type="entry name" value="AAA+_ATPase"/>
</dbReference>
<dbReference type="GO" id="GO:0016887">
    <property type="term" value="F:ATP hydrolysis activity"/>
    <property type="evidence" value="ECO:0007669"/>
    <property type="project" value="InterPro"/>
</dbReference>
<proteinExistence type="predicted"/>
<sequence length="338" mass="37681">MPHAERRVTADHAVTALSAHRVRHPRITERLNDLSALMYPVSTDDIILVCGPSGVGKSTLSRFLVEDAVRGSQAAMNRDAGLVPAIYVEAPSSGEREFSWALLYQNILSQLEGELPMRRHAYSVDPATNRLSILPGLSPNSLAALRTAVERALRDRGTTHVVIDEAAHIMQHQNTRRLTANMNTLKSLSNRSGAQFVLSSSYDLFQMMSLSGQLARRTQVLHFDRYRQDNDSDVRAFRSCVQWFEKQLPELFAGRLLPYSEVLHDNALGCIGTLRDVLTRAARFMAAKGGWSPELLRRCLLTDAQHKRILEEILEGEEAINPGISHTAIRPRSPKKAA</sequence>